<comment type="caution">
    <text evidence="2">The sequence shown here is derived from an EMBL/GenBank/DDBJ whole genome shotgun (WGS) entry which is preliminary data.</text>
</comment>
<protein>
    <submittedName>
        <fullName evidence="2">Uncharacterized protein</fullName>
    </submittedName>
</protein>
<feature type="non-terminal residue" evidence="2">
    <location>
        <position position="1"/>
    </location>
</feature>
<keyword evidence="1" id="KW-0175">Coiled coil</keyword>
<keyword evidence="3" id="KW-1185">Reference proteome</keyword>
<name>A0AAV5SSD4_9BILA</name>
<feature type="coiled-coil region" evidence="1">
    <location>
        <begin position="34"/>
        <end position="131"/>
    </location>
</feature>
<dbReference type="AlphaFoldDB" id="A0AAV5SSD4"/>
<dbReference type="EMBL" id="BTSX01000002">
    <property type="protein sequence ID" value="GMS86058.1"/>
    <property type="molecule type" value="Genomic_DNA"/>
</dbReference>
<evidence type="ECO:0000313" key="2">
    <source>
        <dbReference type="EMBL" id="GMS86058.1"/>
    </source>
</evidence>
<organism evidence="2 3">
    <name type="scientific">Pristionchus entomophagus</name>
    <dbReference type="NCBI Taxonomy" id="358040"/>
    <lineage>
        <taxon>Eukaryota</taxon>
        <taxon>Metazoa</taxon>
        <taxon>Ecdysozoa</taxon>
        <taxon>Nematoda</taxon>
        <taxon>Chromadorea</taxon>
        <taxon>Rhabditida</taxon>
        <taxon>Rhabditina</taxon>
        <taxon>Diplogasteromorpha</taxon>
        <taxon>Diplogasteroidea</taxon>
        <taxon>Neodiplogasteridae</taxon>
        <taxon>Pristionchus</taxon>
    </lineage>
</organism>
<reference evidence="2" key="1">
    <citation type="submission" date="2023-10" db="EMBL/GenBank/DDBJ databases">
        <title>Genome assembly of Pristionchus species.</title>
        <authorList>
            <person name="Yoshida K."/>
            <person name="Sommer R.J."/>
        </authorList>
    </citation>
    <scope>NUCLEOTIDE SEQUENCE</scope>
    <source>
        <strain evidence="2">RS0144</strain>
    </source>
</reference>
<sequence length="159" mass="19041">QKEEYKKGAEMTMERVEKMRTEFSKSVGELLNCHVRVEKERDGLIEKLKKAAEKQLEFSKEVHSLRARCGQLEKANEELQKRLNEDEERERRASERWREIERERRQIEGEAEKERARFAELNGEMEQLRAVNAFLVTTRTGELYEEVMEARGRIRQLEE</sequence>
<evidence type="ECO:0000313" key="3">
    <source>
        <dbReference type="Proteomes" id="UP001432027"/>
    </source>
</evidence>
<dbReference type="Proteomes" id="UP001432027">
    <property type="component" value="Unassembled WGS sequence"/>
</dbReference>
<evidence type="ECO:0000256" key="1">
    <source>
        <dbReference type="SAM" id="Coils"/>
    </source>
</evidence>
<accession>A0AAV5SSD4</accession>
<gene>
    <name evidence="2" type="ORF">PENTCL1PPCAC_8233</name>
</gene>
<proteinExistence type="predicted"/>